<reference evidence="3 4" key="1">
    <citation type="journal article" date="2014" name="PLoS Genet.">
        <title>Phylogenetically driven sequencing of extremely halophilic archaea reveals strategies for static and dynamic osmo-response.</title>
        <authorList>
            <person name="Becker E.A."/>
            <person name="Seitzer P.M."/>
            <person name="Tritt A."/>
            <person name="Larsen D."/>
            <person name="Krusor M."/>
            <person name="Yao A.I."/>
            <person name="Wu D."/>
            <person name="Madern D."/>
            <person name="Eisen J.A."/>
            <person name="Darling A.E."/>
            <person name="Facciotti M.T."/>
        </authorList>
    </citation>
    <scope>NUCLEOTIDE SEQUENCE [LARGE SCALE GENOMIC DNA]</scope>
    <source>
        <strain evidence="3 4">DSM 10524</strain>
    </source>
</reference>
<dbReference type="RefSeq" id="WP_005559373.1">
    <property type="nucleotide sequence ID" value="NZ_AOIB01000037.1"/>
</dbReference>
<dbReference type="PRINTS" id="PR01438">
    <property type="entry name" value="UNVRSLSTRESS"/>
</dbReference>
<feature type="domain" description="UspA" evidence="2">
    <location>
        <begin position="143"/>
        <end position="272"/>
    </location>
</feature>
<feature type="domain" description="UspA" evidence="2">
    <location>
        <begin position="1"/>
        <end position="128"/>
    </location>
</feature>
<dbReference type="EMBL" id="AOIB01000037">
    <property type="protein sequence ID" value="ELY54428.1"/>
    <property type="molecule type" value="Genomic_DNA"/>
</dbReference>
<protein>
    <submittedName>
        <fullName evidence="3">UspA domain-containing protein</fullName>
    </submittedName>
</protein>
<dbReference type="PATRIC" id="fig|1227497.3.peg.4043"/>
<dbReference type="PANTHER" id="PTHR46268:SF6">
    <property type="entry name" value="UNIVERSAL STRESS PROTEIN UP12"/>
    <property type="match status" value="1"/>
</dbReference>
<dbReference type="Proteomes" id="UP000011688">
    <property type="component" value="Unassembled WGS sequence"/>
</dbReference>
<dbReference type="AlphaFoldDB" id="L9X1G1"/>
<keyword evidence="4" id="KW-1185">Reference proteome</keyword>
<dbReference type="CDD" id="cd00293">
    <property type="entry name" value="USP-like"/>
    <property type="match status" value="2"/>
</dbReference>
<dbReference type="PANTHER" id="PTHR46268">
    <property type="entry name" value="STRESS RESPONSE PROTEIN NHAX"/>
    <property type="match status" value="1"/>
</dbReference>
<evidence type="ECO:0000259" key="2">
    <source>
        <dbReference type="Pfam" id="PF00582"/>
    </source>
</evidence>
<dbReference type="Gene3D" id="3.40.50.620">
    <property type="entry name" value="HUPs"/>
    <property type="match status" value="2"/>
</dbReference>
<accession>L9X1G1</accession>
<dbReference type="eggNOG" id="arCOG00449">
    <property type="taxonomic scope" value="Archaea"/>
</dbReference>
<name>L9X1G1_9EURY</name>
<proteinExistence type="inferred from homology"/>
<comment type="caution">
    <text evidence="3">The sequence shown here is derived from an EMBL/GenBank/DDBJ whole genome shotgun (WGS) entry which is preliminary data.</text>
</comment>
<dbReference type="InterPro" id="IPR006015">
    <property type="entry name" value="Universal_stress_UspA"/>
</dbReference>
<dbReference type="OrthoDB" id="105697at2157"/>
<dbReference type="InterPro" id="IPR006016">
    <property type="entry name" value="UspA"/>
</dbReference>
<dbReference type="SUPFAM" id="SSF52402">
    <property type="entry name" value="Adenine nucleotide alpha hydrolases-like"/>
    <property type="match status" value="2"/>
</dbReference>
<comment type="similarity">
    <text evidence="1">Belongs to the universal stress protein A family.</text>
</comment>
<gene>
    <name evidence="3" type="ORF">C491_19724</name>
</gene>
<evidence type="ECO:0000313" key="4">
    <source>
        <dbReference type="Proteomes" id="UP000011688"/>
    </source>
</evidence>
<dbReference type="InterPro" id="IPR014729">
    <property type="entry name" value="Rossmann-like_a/b/a_fold"/>
</dbReference>
<evidence type="ECO:0000256" key="1">
    <source>
        <dbReference type="ARBA" id="ARBA00008791"/>
    </source>
</evidence>
<sequence>MYDDVLIATDGSDVAATAGTVGISLARALEASVHVLAVAERKRGGTAERDHREADVEALAGKARGAGCEAEPVVRTGRPASEISTYADEIDADLVVVGTHGRTGVRQVVLGSVALEVIREVQRPVLSVGPTASWNGSSESIEDVLLATDGWSGSTAATEHALALAEACDARLHALYAVDLDAEVPELRQGFEEHGEKTTAAVAERATERGVEATRTVAQGPAHEVVLEHTGTDSVDLLVMGTESKSNLERLVVGSVSQRVVPSADVPVLTVRTVDDQDSS</sequence>
<organism evidence="3 4">
    <name type="scientific">Natronococcus amylolyticus DSM 10524</name>
    <dbReference type="NCBI Taxonomy" id="1227497"/>
    <lineage>
        <taxon>Archaea</taxon>
        <taxon>Methanobacteriati</taxon>
        <taxon>Methanobacteriota</taxon>
        <taxon>Stenosarchaea group</taxon>
        <taxon>Halobacteria</taxon>
        <taxon>Halobacteriales</taxon>
        <taxon>Natrialbaceae</taxon>
        <taxon>Natronococcus</taxon>
    </lineage>
</organism>
<dbReference type="Pfam" id="PF00582">
    <property type="entry name" value="Usp"/>
    <property type="match status" value="2"/>
</dbReference>
<evidence type="ECO:0000313" key="3">
    <source>
        <dbReference type="EMBL" id="ELY54428.1"/>
    </source>
</evidence>
<dbReference type="STRING" id="1227497.C491_19724"/>